<name>A0AAU8DLV4_9ACTN</name>
<reference evidence="2" key="1">
    <citation type="submission" date="2024-05" db="EMBL/GenBank/DDBJ databases">
        <authorList>
            <person name="Cai S.Y."/>
            <person name="Jin L.M."/>
            <person name="Li H.R."/>
        </authorList>
    </citation>
    <scope>NUCLEOTIDE SEQUENCE</scope>
    <source>
        <strain evidence="2">A5-74</strain>
    </source>
</reference>
<dbReference type="RefSeq" id="WP_353647817.1">
    <property type="nucleotide sequence ID" value="NZ_CP159218.1"/>
</dbReference>
<evidence type="ECO:0000313" key="2">
    <source>
        <dbReference type="EMBL" id="XCG62202.1"/>
    </source>
</evidence>
<gene>
    <name evidence="2" type="ORF">ABLG96_13075</name>
</gene>
<accession>A0AAU8DLV4</accession>
<protein>
    <submittedName>
        <fullName evidence="2">Uncharacterized protein</fullName>
    </submittedName>
</protein>
<evidence type="ECO:0000256" key="1">
    <source>
        <dbReference type="SAM" id="MobiDB-lite"/>
    </source>
</evidence>
<feature type="region of interest" description="Disordered" evidence="1">
    <location>
        <begin position="66"/>
        <end position="142"/>
    </location>
</feature>
<feature type="compositionally biased region" description="Low complexity" evidence="1">
    <location>
        <begin position="78"/>
        <end position="92"/>
    </location>
</feature>
<organism evidence="2">
    <name type="scientific">Nakamurella sp. A5-74</name>
    <dbReference type="NCBI Taxonomy" id="3158264"/>
    <lineage>
        <taxon>Bacteria</taxon>
        <taxon>Bacillati</taxon>
        <taxon>Actinomycetota</taxon>
        <taxon>Actinomycetes</taxon>
        <taxon>Nakamurellales</taxon>
        <taxon>Nakamurellaceae</taxon>
        <taxon>Nakamurella</taxon>
    </lineage>
</organism>
<dbReference type="EMBL" id="CP159218">
    <property type="protein sequence ID" value="XCG62202.1"/>
    <property type="molecule type" value="Genomic_DNA"/>
</dbReference>
<sequence length="270" mass="27559">MIDLRLLAALTGAGGSVGLPHAAWNAGIAQADAAARLVQLAESGFPLRLVVEGDARLLHQVIERGPVVGAPPTPPTNASPAPGSSESAPAAATWGLPGSGAWARRDPSAVPSATRPAQDADDAPTSPRPSTPPSVAAGQPQRTVGLADEHLSVTVSQIVDPATDVLTAAGYVLDPAERAVLVHSVIANHGPAAHDCLPDLYLVLVGADGGVLQKAPVSVAGYPAHRVGVAPGRVAEGWTVFLIGATTDVEAVRWSVRPDLIDRTLNWSPR</sequence>
<dbReference type="AlphaFoldDB" id="A0AAU8DLV4"/>
<proteinExistence type="predicted"/>